<dbReference type="GO" id="GO:0004197">
    <property type="term" value="F:cysteine-type endopeptidase activity"/>
    <property type="evidence" value="ECO:0007669"/>
    <property type="project" value="InterPro"/>
</dbReference>
<dbReference type="Pfam" id="PF00656">
    <property type="entry name" value="Peptidase_C14"/>
    <property type="match status" value="1"/>
</dbReference>
<dbReference type="InterPro" id="IPR029030">
    <property type="entry name" value="Caspase-like_dom_sf"/>
</dbReference>
<proteinExistence type="inferred from homology"/>
<dbReference type="InterPro" id="IPR050452">
    <property type="entry name" value="Metacaspase"/>
</dbReference>
<dbReference type="GO" id="GO:0006508">
    <property type="term" value="P:proteolysis"/>
    <property type="evidence" value="ECO:0007669"/>
    <property type="project" value="InterPro"/>
</dbReference>
<gene>
    <name evidence="6" type="ORF">ARMSODRAFT_953738</name>
</gene>
<keyword evidence="3" id="KW-0378">Hydrolase</keyword>
<accession>A0A2H3C5F4</accession>
<feature type="domain" description="Peptidase C14 caspase" evidence="5">
    <location>
        <begin position="150"/>
        <end position="421"/>
    </location>
</feature>
<name>A0A2H3C5F4_9AGAR</name>
<organism evidence="6 7">
    <name type="scientific">Armillaria solidipes</name>
    <dbReference type="NCBI Taxonomy" id="1076256"/>
    <lineage>
        <taxon>Eukaryota</taxon>
        <taxon>Fungi</taxon>
        <taxon>Dikarya</taxon>
        <taxon>Basidiomycota</taxon>
        <taxon>Agaricomycotina</taxon>
        <taxon>Agaricomycetes</taxon>
        <taxon>Agaricomycetidae</taxon>
        <taxon>Agaricales</taxon>
        <taxon>Marasmiineae</taxon>
        <taxon>Physalacriaceae</taxon>
        <taxon>Armillaria</taxon>
    </lineage>
</organism>
<dbReference type="EMBL" id="KZ293422">
    <property type="protein sequence ID" value="PBK72047.1"/>
    <property type="molecule type" value="Genomic_DNA"/>
</dbReference>
<evidence type="ECO:0000256" key="3">
    <source>
        <dbReference type="ARBA" id="ARBA00022807"/>
    </source>
</evidence>
<evidence type="ECO:0000259" key="5">
    <source>
        <dbReference type="Pfam" id="PF00656"/>
    </source>
</evidence>
<sequence>MTKKPFIQNTFRSIHTIPKCQLSKASVPQPVTELKDEVHSAPAVHEIRSEESTRSLTGTASPQGTELVLAKVGKHTKSLWRVFSHIILGLFPKNNTSAPGTDDSENCQRRLRFCPQHSRLVPSRQRPFARRTSPFLIRRAPHHVDASRFWAVLIGIDAYESSPLHGCVSDASLMKKFLIDDLGVPNERIQYLLGSRYLIPDDPLTPSRANIVNTLYSLIHNDEIQLDDNIVIYYAGHGSSYHCSDRFDTEESGCSTDSCSIEALCPVDRDSIDANGLPIPDISDRELNALFTEISHVKGHNITFIVDCCHASSFDRGASGSGIRTIPITVRASLTDMLRAADERLQHLPSYISVSSEDWKPNMGSHVILAACRDYQLVKETVGKDGCGGVFTSTLVRVLRSGAWKKETTYVGLTELLNQSFSQTPVVAGDHKHERLWYQG</sequence>
<dbReference type="Gene3D" id="3.40.50.1460">
    <property type="match status" value="1"/>
</dbReference>
<dbReference type="PANTHER" id="PTHR48104">
    <property type="entry name" value="METACASPASE-4"/>
    <property type="match status" value="1"/>
</dbReference>
<dbReference type="STRING" id="1076256.A0A2H3C5F4"/>
<comment type="similarity">
    <text evidence="1">Belongs to the peptidase C14B family.</text>
</comment>
<dbReference type="AlphaFoldDB" id="A0A2H3C5F4"/>
<dbReference type="PANTHER" id="PTHR48104:SF30">
    <property type="entry name" value="METACASPASE-1"/>
    <property type="match status" value="1"/>
</dbReference>
<dbReference type="GO" id="GO:0005737">
    <property type="term" value="C:cytoplasm"/>
    <property type="evidence" value="ECO:0007669"/>
    <property type="project" value="TreeGrafter"/>
</dbReference>
<evidence type="ECO:0000313" key="6">
    <source>
        <dbReference type="EMBL" id="PBK72047.1"/>
    </source>
</evidence>
<dbReference type="GO" id="GO:0006915">
    <property type="term" value="P:apoptotic process"/>
    <property type="evidence" value="ECO:0007669"/>
    <property type="project" value="UniProtKB-KW"/>
</dbReference>
<evidence type="ECO:0000313" key="7">
    <source>
        <dbReference type="Proteomes" id="UP000218334"/>
    </source>
</evidence>
<feature type="compositionally biased region" description="Basic and acidic residues" evidence="4">
    <location>
        <begin position="39"/>
        <end position="53"/>
    </location>
</feature>
<feature type="region of interest" description="Disordered" evidence="4">
    <location>
        <begin position="39"/>
        <end position="60"/>
    </location>
</feature>
<dbReference type="SUPFAM" id="SSF52129">
    <property type="entry name" value="Caspase-like"/>
    <property type="match status" value="1"/>
</dbReference>
<evidence type="ECO:0000256" key="1">
    <source>
        <dbReference type="ARBA" id="ARBA00009005"/>
    </source>
</evidence>
<keyword evidence="7" id="KW-1185">Reference proteome</keyword>
<keyword evidence="3" id="KW-0788">Thiol protease</keyword>
<keyword evidence="3" id="KW-0645">Protease</keyword>
<evidence type="ECO:0000256" key="2">
    <source>
        <dbReference type="ARBA" id="ARBA00022703"/>
    </source>
</evidence>
<keyword evidence="2" id="KW-0053">Apoptosis</keyword>
<protein>
    <recommendedName>
        <fullName evidence="5">Peptidase C14 caspase domain-containing protein</fullName>
    </recommendedName>
</protein>
<reference evidence="7" key="1">
    <citation type="journal article" date="2017" name="Nat. Ecol. Evol.">
        <title>Genome expansion and lineage-specific genetic innovations in the forest pathogenic fungi Armillaria.</title>
        <authorList>
            <person name="Sipos G."/>
            <person name="Prasanna A.N."/>
            <person name="Walter M.C."/>
            <person name="O'Connor E."/>
            <person name="Balint B."/>
            <person name="Krizsan K."/>
            <person name="Kiss B."/>
            <person name="Hess J."/>
            <person name="Varga T."/>
            <person name="Slot J."/>
            <person name="Riley R."/>
            <person name="Boka B."/>
            <person name="Rigling D."/>
            <person name="Barry K."/>
            <person name="Lee J."/>
            <person name="Mihaltcheva S."/>
            <person name="LaButti K."/>
            <person name="Lipzen A."/>
            <person name="Waldron R."/>
            <person name="Moloney N.M."/>
            <person name="Sperisen C."/>
            <person name="Kredics L."/>
            <person name="Vagvoelgyi C."/>
            <person name="Patrignani A."/>
            <person name="Fitzpatrick D."/>
            <person name="Nagy I."/>
            <person name="Doyle S."/>
            <person name="Anderson J.B."/>
            <person name="Grigoriev I.V."/>
            <person name="Gueldener U."/>
            <person name="Muensterkoetter M."/>
            <person name="Nagy L.G."/>
        </authorList>
    </citation>
    <scope>NUCLEOTIDE SEQUENCE [LARGE SCALE GENOMIC DNA]</scope>
    <source>
        <strain evidence="7">28-4</strain>
    </source>
</reference>
<dbReference type="InterPro" id="IPR011600">
    <property type="entry name" value="Pept_C14_caspase"/>
</dbReference>
<dbReference type="Proteomes" id="UP000218334">
    <property type="component" value="Unassembled WGS sequence"/>
</dbReference>
<evidence type="ECO:0000256" key="4">
    <source>
        <dbReference type="SAM" id="MobiDB-lite"/>
    </source>
</evidence>